<dbReference type="InterPro" id="IPR043502">
    <property type="entry name" value="DNA/RNA_pol_sf"/>
</dbReference>
<dbReference type="Gene3D" id="3.10.20.370">
    <property type="match status" value="1"/>
</dbReference>
<evidence type="ECO:0000256" key="2">
    <source>
        <dbReference type="ARBA" id="ARBA00022695"/>
    </source>
</evidence>
<dbReference type="PANTHER" id="PTHR37984:SF5">
    <property type="entry name" value="PROTEIN NYNRIN-LIKE"/>
    <property type="match status" value="1"/>
</dbReference>
<evidence type="ECO:0000256" key="6">
    <source>
        <dbReference type="ARBA" id="ARBA00022918"/>
    </source>
</evidence>
<evidence type="ECO:0000256" key="1">
    <source>
        <dbReference type="ARBA" id="ARBA00022679"/>
    </source>
</evidence>
<protein>
    <recommendedName>
        <fullName evidence="7">Reverse transcriptase RNase H-like domain-containing protein</fullName>
    </recommendedName>
</protein>
<evidence type="ECO:0000259" key="7">
    <source>
        <dbReference type="Pfam" id="PF17917"/>
    </source>
</evidence>
<dbReference type="EMBL" id="JBGBPQ010000027">
    <property type="protein sequence ID" value="KAL1498492.1"/>
    <property type="molecule type" value="Genomic_DNA"/>
</dbReference>
<keyword evidence="5" id="KW-0378">Hydrolase</keyword>
<keyword evidence="1" id="KW-0808">Transferase</keyword>
<evidence type="ECO:0000313" key="9">
    <source>
        <dbReference type="Proteomes" id="UP001515480"/>
    </source>
</evidence>
<dbReference type="CDD" id="cd09274">
    <property type="entry name" value="RNase_HI_RT_Ty3"/>
    <property type="match status" value="1"/>
</dbReference>
<dbReference type="GO" id="GO:0016787">
    <property type="term" value="F:hydrolase activity"/>
    <property type="evidence" value="ECO:0007669"/>
    <property type="project" value="UniProtKB-KW"/>
</dbReference>
<organism evidence="8 9">
    <name type="scientific">Prymnesium parvum</name>
    <name type="common">Toxic golden alga</name>
    <dbReference type="NCBI Taxonomy" id="97485"/>
    <lineage>
        <taxon>Eukaryota</taxon>
        <taxon>Haptista</taxon>
        <taxon>Haptophyta</taxon>
        <taxon>Prymnesiophyceae</taxon>
        <taxon>Prymnesiales</taxon>
        <taxon>Prymnesiaceae</taxon>
        <taxon>Prymnesium</taxon>
    </lineage>
</organism>
<keyword evidence="2" id="KW-0548">Nucleotidyltransferase</keyword>
<accession>A0AB34IH37</accession>
<dbReference type="AlphaFoldDB" id="A0AB34IH37"/>
<gene>
    <name evidence="8" type="ORF">AB1Y20_013817</name>
</gene>
<comment type="caution">
    <text evidence="8">The sequence shown here is derived from an EMBL/GenBank/DDBJ whole genome shotgun (WGS) entry which is preliminary data.</text>
</comment>
<dbReference type="SUPFAM" id="SSF56672">
    <property type="entry name" value="DNA/RNA polymerases"/>
    <property type="match status" value="1"/>
</dbReference>
<dbReference type="InterPro" id="IPR050951">
    <property type="entry name" value="Retrovirus_Pol_polyprotein"/>
</dbReference>
<dbReference type="GO" id="GO:0004519">
    <property type="term" value="F:endonuclease activity"/>
    <property type="evidence" value="ECO:0007669"/>
    <property type="project" value="UniProtKB-KW"/>
</dbReference>
<evidence type="ECO:0000256" key="5">
    <source>
        <dbReference type="ARBA" id="ARBA00022801"/>
    </source>
</evidence>
<sequence>MGPLQERLNSHNARAPTAEELKCFEELKRILTDENEPVLMLPDFEKPFYILFDAASTVGYGAVLCQMDDSGHERPVAYHSRRWKDAETRWHSLEHECCAMYESVKRFSSYLGDSKFYLITDAEPLVWLRSMKNPKGKFATWTMELQCYDFEVFHRPGELHRAADALSRLAKLMPEERYSIVRPIMEAAGHQAEAPSMGARSILTVAGAPTTGAAFSSSSFRRKRVTAVVFTSTELLVHRVDGDALQLPASCKLAKLEPLREAAVRALEPMFQDPAVAGLLVPRDAVCLPGSQDTRHILIPIPLGGDLRRLCSSALTTAATWLPLLDACAQGQGRDVRSLDWRTLEDCRMAHRIQRWAVEGDKVQHHGALELALERRPVGVDVGVDVGPSPSKPL</sequence>
<keyword evidence="4" id="KW-0255">Endonuclease</keyword>
<dbReference type="Proteomes" id="UP001515480">
    <property type="component" value="Unassembled WGS sequence"/>
</dbReference>
<evidence type="ECO:0000256" key="3">
    <source>
        <dbReference type="ARBA" id="ARBA00022722"/>
    </source>
</evidence>
<evidence type="ECO:0000256" key="4">
    <source>
        <dbReference type="ARBA" id="ARBA00022759"/>
    </source>
</evidence>
<dbReference type="InterPro" id="IPR041373">
    <property type="entry name" value="RT_RNaseH"/>
</dbReference>
<keyword evidence="6" id="KW-0695">RNA-directed DNA polymerase</keyword>
<proteinExistence type="predicted"/>
<reference evidence="8 9" key="1">
    <citation type="journal article" date="2024" name="Science">
        <title>Giant polyketide synthase enzymes in the biosynthesis of giant marine polyether toxins.</title>
        <authorList>
            <person name="Fallon T.R."/>
            <person name="Shende V.V."/>
            <person name="Wierzbicki I.H."/>
            <person name="Pendleton A.L."/>
            <person name="Watervoot N.F."/>
            <person name="Auber R.P."/>
            <person name="Gonzalez D.J."/>
            <person name="Wisecaver J.H."/>
            <person name="Moore B.S."/>
        </authorList>
    </citation>
    <scope>NUCLEOTIDE SEQUENCE [LARGE SCALE GENOMIC DNA]</scope>
    <source>
        <strain evidence="8 9">12B1</strain>
    </source>
</reference>
<keyword evidence="9" id="KW-1185">Reference proteome</keyword>
<keyword evidence="3" id="KW-0540">Nuclease</keyword>
<dbReference type="PANTHER" id="PTHR37984">
    <property type="entry name" value="PROTEIN CBG26694"/>
    <property type="match status" value="1"/>
</dbReference>
<feature type="domain" description="Reverse transcriptase RNase H-like" evidence="7">
    <location>
        <begin position="43"/>
        <end position="148"/>
    </location>
</feature>
<evidence type="ECO:0000313" key="8">
    <source>
        <dbReference type="EMBL" id="KAL1498492.1"/>
    </source>
</evidence>
<dbReference type="GO" id="GO:0003964">
    <property type="term" value="F:RNA-directed DNA polymerase activity"/>
    <property type="evidence" value="ECO:0007669"/>
    <property type="project" value="UniProtKB-KW"/>
</dbReference>
<name>A0AB34IH37_PRYPA</name>
<dbReference type="Pfam" id="PF17917">
    <property type="entry name" value="RT_RNaseH"/>
    <property type="match status" value="1"/>
</dbReference>